<keyword evidence="1" id="KW-0812">Transmembrane</keyword>
<feature type="transmembrane region" description="Helical" evidence="1">
    <location>
        <begin position="21"/>
        <end position="41"/>
    </location>
</feature>
<keyword evidence="3" id="KW-1185">Reference proteome</keyword>
<name>A0AB36FR51_ALTMA</name>
<dbReference type="RefSeq" id="WP_276205096.1">
    <property type="nucleotide sequence ID" value="NZ_MIPW01000036.1"/>
</dbReference>
<gene>
    <name evidence="2" type="ORF">BFV95_4729</name>
</gene>
<reference evidence="2 3" key="1">
    <citation type="submission" date="2016-09" db="EMBL/GenBank/DDBJ databases">
        <title>Draft Genome Sequence of four Alteromonas macleodii strains isolated from copper coupons and grown long-term at elevated copper levels.</title>
        <authorList>
            <person name="Cusick K."/>
            <person name="Dale J."/>
            <person name="Little B."/>
            <person name="Biffinger J."/>
        </authorList>
    </citation>
    <scope>NUCLEOTIDE SEQUENCE [LARGE SCALE GENOMIC DNA]</scope>
    <source>
        <strain evidence="2 3">KCP01</strain>
    </source>
</reference>
<sequence>MKTWQEHEAEMNKEDIGEWKRIAIGVVLVIGLLALTVGLFGR</sequence>
<dbReference type="EMBL" id="MIPY01000061">
    <property type="protein sequence ID" value="OES24462.1"/>
    <property type="molecule type" value="Genomic_DNA"/>
</dbReference>
<accession>A0AB36FR51</accession>
<keyword evidence="1" id="KW-0472">Membrane</keyword>
<dbReference type="Proteomes" id="UP000095392">
    <property type="component" value="Unassembled WGS sequence"/>
</dbReference>
<evidence type="ECO:0000313" key="3">
    <source>
        <dbReference type="Proteomes" id="UP000095392"/>
    </source>
</evidence>
<protein>
    <submittedName>
        <fullName evidence="2">Uncharacterized protein</fullName>
    </submittedName>
</protein>
<evidence type="ECO:0000313" key="2">
    <source>
        <dbReference type="EMBL" id="OES24462.1"/>
    </source>
</evidence>
<comment type="caution">
    <text evidence="2">The sequence shown here is derived from an EMBL/GenBank/DDBJ whole genome shotgun (WGS) entry which is preliminary data.</text>
</comment>
<proteinExistence type="predicted"/>
<organism evidence="2 3">
    <name type="scientific">Alteromonas macleodii</name>
    <name type="common">Pseudoalteromonas macleodii</name>
    <dbReference type="NCBI Taxonomy" id="28108"/>
    <lineage>
        <taxon>Bacteria</taxon>
        <taxon>Pseudomonadati</taxon>
        <taxon>Pseudomonadota</taxon>
        <taxon>Gammaproteobacteria</taxon>
        <taxon>Alteromonadales</taxon>
        <taxon>Alteromonadaceae</taxon>
        <taxon>Alteromonas/Salinimonas group</taxon>
        <taxon>Alteromonas</taxon>
    </lineage>
</organism>
<dbReference type="AlphaFoldDB" id="A0AB36FR51"/>
<evidence type="ECO:0000256" key="1">
    <source>
        <dbReference type="SAM" id="Phobius"/>
    </source>
</evidence>
<keyword evidence="1" id="KW-1133">Transmembrane helix</keyword>